<name>A0ABU6NNI7_9BACI</name>
<evidence type="ECO:0000313" key="2">
    <source>
        <dbReference type="EMBL" id="MED4129008.1"/>
    </source>
</evidence>
<dbReference type="RefSeq" id="WP_328237728.1">
    <property type="nucleotide sequence ID" value="NZ_JAROAS010000024.1"/>
</dbReference>
<feature type="signal peptide" evidence="1">
    <location>
        <begin position="1"/>
        <end position="31"/>
    </location>
</feature>
<dbReference type="EMBL" id="JAROAS010000024">
    <property type="protein sequence ID" value="MED4129008.1"/>
    <property type="molecule type" value="Genomic_DNA"/>
</dbReference>
<accession>A0ABU6NNI7</accession>
<sequence>MFLLKKFFSFFVIVLSFIIAVQPLSAPLASAKEANDNDLIDDAISGEDFNWEDVTWEYIEESFNNDEEYIYEEDENFEDYEYVDLEEGENYGGFDFEIINEDDLEYTDHEIQPFYWVAVARTVLSGGKIVVKFGNKVFKKQPASKAVNHTKNFQAARVNIGSGNTVSIQRSSMNHVLQRHHPKYWTGDANKILFNPNLTSSKLRAQMITIINNNKSKINKGYGTINVSIDKQPYRLVVSNYRVTTFYPVR</sequence>
<protein>
    <recommendedName>
        <fullName evidence="4">Bacterial EndoU nuclease domain-containing protein</fullName>
    </recommendedName>
</protein>
<evidence type="ECO:0000313" key="3">
    <source>
        <dbReference type="Proteomes" id="UP001341820"/>
    </source>
</evidence>
<keyword evidence="1" id="KW-0732">Signal</keyword>
<evidence type="ECO:0000256" key="1">
    <source>
        <dbReference type="SAM" id="SignalP"/>
    </source>
</evidence>
<comment type="caution">
    <text evidence="2">The sequence shown here is derived from an EMBL/GenBank/DDBJ whole genome shotgun (WGS) entry which is preliminary data.</text>
</comment>
<evidence type="ECO:0008006" key="4">
    <source>
        <dbReference type="Google" id="ProtNLM"/>
    </source>
</evidence>
<gene>
    <name evidence="2" type="ORF">P5F74_12750</name>
</gene>
<organism evidence="2 3">
    <name type="scientific">Shouchella miscanthi</name>
    <dbReference type="NCBI Taxonomy" id="2598861"/>
    <lineage>
        <taxon>Bacteria</taxon>
        <taxon>Bacillati</taxon>
        <taxon>Bacillota</taxon>
        <taxon>Bacilli</taxon>
        <taxon>Bacillales</taxon>
        <taxon>Bacillaceae</taxon>
        <taxon>Shouchella</taxon>
    </lineage>
</organism>
<feature type="chain" id="PRO_5046199045" description="Bacterial EndoU nuclease domain-containing protein" evidence="1">
    <location>
        <begin position="32"/>
        <end position="250"/>
    </location>
</feature>
<dbReference type="Proteomes" id="UP001341820">
    <property type="component" value="Unassembled WGS sequence"/>
</dbReference>
<reference evidence="2 3" key="1">
    <citation type="submission" date="2023-03" db="EMBL/GenBank/DDBJ databases">
        <title>Bacillus Genome Sequencing.</title>
        <authorList>
            <person name="Dunlap C."/>
        </authorList>
    </citation>
    <scope>NUCLEOTIDE SEQUENCE [LARGE SCALE GENOMIC DNA]</scope>
    <source>
        <strain evidence="2 3">B-4107</strain>
    </source>
</reference>
<keyword evidence="3" id="KW-1185">Reference proteome</keyword>
<proteinExistence type="predicted"/>